<evidence type="ECO:0000259" key="3">
    <source>
        <dbReference type="PROSITE" id="PS51203"/>
    </source>
</evidence>
<reference evidence="4 5" key="1">
    <citation type="submission" date="2014-04" db="EMBL/GenBank/DDBJ databases">
        <title>Comparative Genomics of Cryptosporidium Species.</title>
        <authorList>
            <person name="Silva J.C."/>
            <person name="Su Q."/>
            <person name="Chalmers R."/>
            <person name="Chibucos M.C."/>
            <person name="Elwin K."/>
            <person name="Godinez A."/>
            <person name="Guo F."/>
            <person name="Huynh K."/>
            <person name="Orvis J."/>
            <person name="Ott S."/>
            <person name="Sadzewicz L."/>
            <person name="Sengamalay N."/>
            <person name="Shetty A."/>
            <person name="Sun M."/>
            <person name="Tallon L."/>
            <person name="Xiao L."/>
            <person name="Zhang H."/>
            <person name="Fraser C.M."/>
            <person name="Zhu G."/>
            <person name="Kissinger J."/>
            <person name="Widmer G."/>
        </authorList>
    </citation>
    <scope>NUCLEOTIDE SEQUENCE [LARGE SCALE GENOMIC DNA]</scope>
    <source>
        <strain evidence="4 5">UKMEL1</strain>
    </source>
</reference>
<dbReference type="EMBL" id="JIBK01000002">
    <property type="protein sequence ID" value="POM82234.1"/>
    <property type="molecule type" value="Genomic_DNA"/>
</dbReference>
<dbReference type="PROSITE" id="PS51203">
    <property type="entry name" value="CS"/>
    <property type="match status" value="1"/>
</dbReference>
<dbReference type="InterPro" id="IPR008978">
    <property type="entry name" value="HSP20-like_chaperone"/>
</dbReference>
<keyword evidence="2" id="KW-0963">Cytoplasm</keyword>
<dbReference type="GO" id="GO:0051082">
    <property type="term" value="F:unfolded protein binding"/>
    <property type="evidence" value="ECO:0007669"/>
    <property type="project" value="TreeGrafter"/>
</dbReference>
<dbReference type="InterPro" id="IPR037898">
    <property type="entry name" value="NudC_fam"/>
</dbReference>
<dbReference type="InterPro" id="IPR007052">
    <property type="entry name" value="CS_dom"/>
</dbReference>
<accession>A0A2P4YWN2</accession>
<keyword evidence="5" id="KW-1185">Reference proteome</keyword>
<feature type="domain" description="CS" evidence="3">
    <location>
        <begin position="8"/>
        <end position="118"/>
    </location>
</feature>
<dbReference type="Gene3D" id="2.60.40.790">
    <property type="match status" value="1"/>
</dbReference>
<evidence type="ECO:0000313" key="5">
    <source>
        <dbReference type="Proteomes" id="UP000236928"/>
    </source>
</evidence>
<gene>
    <name evidence="4" type="ORF">CmeUKMEL1_01375</name>
</gene>
<dbReference type="VEuPathDB" id="CryptoDB:CmeUKMEL1_01375"/>
<dbReference type="PANTHER" id="PTHR12356">
    <property type="entry name" value="NUCLEAR MOVEMENT PROTEIN NUDC"/>
    <property type="match status" value="1"/>
</dbReference>
<evidence type="ECO:0000256" key="1">
    <source>
        <dbReference type="ARBA" id="ARBA00004496"/>
    </source>
</evidence>
<comment type="subcellular location">
    <subcellularLocation>
        <location evidence="1">Cytoplasm</location>
    </subcellularLocation>
</comment>
<name>A0A2P4YWN2_9CRYT</name>
<dbReference type="SUPFAM" id="SSF49764">
    <property type="entry name" value="HSP20-like chaperones"/>
    <property type="match status" value="1"/>
</dbReference>
<comment type="caution">
    <text evidence="4">The sequence shown here is derived from an EMBL/GenBank/DDBJ whole genome shotgun (WGS) entry which is preliminary data.</text>
</comment>
<evidence type="ECO:0000256" key="2">
    <source>
        <dbReference type="ARBA" id="ARBA00022490"/>
    </source>
</evidence>
<protein>
    <recommendedName>
        <fullName evidence="3">CS domain-containing protein</fullName>
    </recommendedName>
</protein>
<dbReference type="GO" id="GO:0005737">
    <property type="term" value="C:cytoplasm"/>
    <property type="evidence" value="ECO:0007669"/>
    <property type="project" value="UniProtKB-SubCell"/>
</dbReference>
<evidence type="ECO:0000313" key="4">
    <source>
        <dbReference type="EMBL" id="POM82234.1"/>
    </source>
</evidence>
<dbReference type="AlphaFoldDB" id="A0A2P4YWN2"/>
<dbReference type="OrthoDB" id="416217at2759"/>
<dbReference type="PANTHER" id="PTHR12356:SF3">
    <property type="entry name" value="NUCLEAR MIGRATION PROTEIN NUDC"/>
    <property type="match status" value="1"/>
</dbReference>
<organism evidence="4 5">
    <name type="scientific">Cryptosporidium meleagridis</name>
    <dbReference type="NCBI Taxonomy" id="93969"/>
    <lineage>
        <taxon>Eukaryota</taxon>
        <taxon>Sar</taxon>
        <taxon>Alveolata</taxon>
        <taxon>Apicomplexa</taxon>
        <taxon>Conoidasida</taxon>
        <taxon>Coccidia</taxon>
        <taxon>Eucoccidiorida</taxon>
        <taxon>Eimeriorina</taxon>
        <taxon>Cryptosporidiidae</taxon>
        <taxon>Cryptosporidium</taxon>
    </lineage>
</organism>
<dbReference type="Proteomes" id="UP000236928">
    <property type="component" value="Unassembled WGS sequence"/>
</dbReference>
<sequence length="206" mass="24110">MSELDLGGCGDCYKWTQTEEEIYCEVKIYELMQKFGINMDLNKVRSIKNSLKIIIDMKSIQIFLKGICIFTKELSSNIDSETATWYLEECKDNESNNKGLILIILLEKKKKCWWDSCFFGESKLDLSQVQGRKNFRDCDERTKSEIIKLINNNNNNNNNNFDIHQVLKESWNKENSPFQGIEYNPKLVQELIIGSNINQNIEEKIK</sequence>
<proteinExistence type="predicted"/>
<dbReference type="GO" id="GO:0006457">
    <property type="term" value="P:protein folding"/>
    <property type="evidence" value="ECO:0007669"/>
    <property type="project" value="TreeGrafter"/>
</dbReference>